<evidence type="ECO:0000313" key="3">
    <source>
        <dbReference type="EMBL" id="CAF3885415.1"/>
    </source>
</evidence>
<accession>A0A814QRI8</accession>
<dbReference type="EMBL" id="CAJNOQ010006058">
    <property type="protein sequence ID" value="CAF1121905.1"/>
    <property type="molecule type" value="Genomic_DNA"/>
</dbReference>
<organism evidence="2 4">
    <name type="scientific">Didymodactylos carnosus</name>
    <dbReference type="NCBI Taxonomy" id="1234261"/>
    <lineage>
        <taxon>Eukaryota</taxon>
        <taxon>Metazoa</taxon>
        <taxon>Spiralia</taxon>
        <taxon>Gnathifera</taxon>
        <taxon>Rotifera</taxon>
        <taxon>Eurotatoria</taxon>
        <taxon>Bdelloidea</taxon>
        <taxon>Philodinida</taxon>
        <taxon>Philodinidae</taxon>
        <taxon>Didymodactylos</taxon>
    </lineage>
</organism>
<evidence type="ECO:0000256" key="1">
    <source>
        <dbReference type="SAM" id="Coils"/>
    </source>
</evidence>
<keyword evidence="4" id="KW-1185">Reference proteome</keyword>
<dbReference type="AlphaFoldDB" id="A0A814QRI8"/>
<dbReference type="Proteomes" id="UP000681722">
    <property type="component" value="Unassembled WGS sequence"/>
</dbReference>
<evidence type="ECO:0000313" key="2">
    <source>
        <dbReference type="EMBL" id="CAF1121905.1"/>
    </source>
</evidence>
<keyword evidence="1" id="KW-0175">Coiled coil</keyword>
<feature type="non-terminal residue" evidence="2">
    <location>
        <position position="1"/>
    </location>
</feature>
<dbReference type="Proteomes" id="UP000663829">
    <property type="component" value="Unassembled WGS sequence"/>
</dbReference>
<comment type="caution">
    <text evidence="2">The sequence shown here is derived from an EMBL/GenBank/DDBJ whole genome shotgun (WGS) entry which is preliminary data.</text>
</comment>
<reference evidence="2" key="1">
    <citation type="submission" date="2021-02" db="EMBL/GenBank/DDBJ databases">
        <authorList>
            <person name="Nowell W R."/>
        </authorList>
    </citation>
    <scope>NUCLEOTIDE SEQUENCE</scope>
</reference>
<feature type="coiled-coil region" evidence="1">
    <location>
        <begin position="406"/>
        <end position="433"/>
    </location>
</feature>
<evidence type="ECO:0000313" key="4">
    <source>
        <dbReference type="Proteomes" id="UP000663829"/>
    </source>
</evidence>
<name>A0A814QRI8_9BILA</name>
<feature type="coiled-coil region" evidence="1">
    <location>
        <begin position="5"/>
        <end position="60"/>
    </location>
</feature>
<gene>
    <name evidence="2" type="ORF">GPM918_LOCUS19733</name>
    <name evidence="3" type="ORF">SRO942_LOCUS19730</name>
</gene>
<dbReference type="EMBL" id="CAJOBC010006058">
    <property type="protein sequence ID" value="CAF3885415.1"/>
    <property type="molecule type" value="Genomic_DNA"/>
</dbReference>
<sequence>MHDRIETLKQAIKHLEHKATKLQSRLNSSISISNKVDENIRHLQQKLSAYEKDLTRLKNEIPNNTLDKYTHTEIDVTSLEELRLLATNINEIFHDLEDAKLVLRRPSIPNNSLINLKETYQMLIKQYDIQVDTTNIKYSEHFNFIKNCRALRLYITDLITTLYNLKKQPISTVNEIRQLINEKSSELANLMRIYDNLQPLLLNAEKETSESGKIKLNEENNFLKRALQSVEVYIKNMVKICALKQQQWNEFEWRLKLIKKILNDCNRKQKEVIDENNGQILDVKMINKQLEIFKDIQSEMMTVENPMDYAMQVRHNIDHDNDNNLFFVDTEIAHELTSLNTNYRSNLISVKQYIEHLDNIHNIFKRLNSSLTMIENDFIVQQEFLKKIHILVENQKYTANVELVPVTTLRLQIEEIQSSYQQLEKKLIEYKNIHLKLQTMCREEQNIKQLFSCTSSKIRLDTLHSKLEALRQSIIIEQRNIDYFESDSKLINTLTITYNELKQQVTKNISH</sequence>
<proteinExistence type="predicted"/>
<protein>
    <submittedName>
        <fullName evidence="2">Uncharacterized protein</fullName>
    </submittedName>
</protein>
<dbReference type="OrthoDB" id="5322683at2759"/>